<protein>
    <recommendedName>
        <fullName evidence="3">DUF960 domain-containing protein</fullName>
    </recommendedName>
</protein>
<dbReference type="RefSeq" id="WP_074833690.1">
    <property type="nucleotide sequence ID" value="NZ_FOAT01000009.1"/>
</dbReference>
<dbReference type="Proteomes" id="UP000186015">
    <property type="component" value="Unassembled WGS sequence"/>
</dbReference>
<proteinExistence type="predicted"/>
<organism evidence="1 2">
    <name type="scientific">Ruminococcus albus</name>
    <dbReference type="NCBI Taxonomy" id="1264"/>
    <lineage>
        <taxon>Bacteria</taxon>
        <taxon>Bacillati</taxon>
        <taxon>Bacillota</taxon>
        <taxon>Clostridia</taxon>
        <taxon>Eubacteriales</taxon>
        <taxon>Oscillospiraceae</taxon>
        <taxon>Ruminococcus</taxon>
    </lineage>
</organism>
<evidence type="ECO:0000313" key="1">
    <source>
        <dbReference type="EMBL" id="SEK98517.1"/>
    </source>
</evidence>
<gene>
    <name evidence="1" type="ORF">SAMN05216469_10936</name>
</gene>
<sequence length="104" mass="12048">MVYRFDGNKYITKGIEAEIPPALQVMMFESLALMERKAGELDRLQVFKLTTTEKDGTFLLNIRHEQEIPEALMDYFMPVDAAINTKVYIIDDVDHVTMLLAEEY</sequence>
<accession>A0A1H7LJF7</accession>
<dbReference type="InterPro" id="IPR009303">
    <property type="entry name" value="DUF960"/>
</dbReference>
<dbReference type="AlphaFoldDB" id="A0A1H7LJF7"/>
<evidence type="ECO:0000313" key="2">
    <source>
        <dbReference type="Proteomes" id="UP000186015"/>
    </source>
</evidence>
<dbReference type="OrthoDB" id="1756859at2"/>
<dbReference type="Pfam" id="PF06124">
    <property type="entry name" value="DUF960"/>
    <property type="match status" value="1"/>
</dbReference>
<dbReference type="EMBL" id="FOAT01000009">
    <property type="protein sequence ID" value="SEK98517.1"/>
    <property type="molecule type" value="Genomic_DNA"/>
</dbReference>
<reference evidence="1 2" key="1">
    <citation type="submission" date="2016-10" db="EMBL/GenBank/DDBJ databases">
        <authorList>
            <person name="de Groot N.N."/>
        </authorList>
    </citation>
    <scope>NUCLEOTIDE SEQUENCE [LARGE SCALE GENOMIC DNA]</scope>
    <source>
        <strain evidence="1 2">KH2T6</strain>
    </source>
</reference>
<dbReference type="Gene3D" id="3.10.450.150">
    <property type="entry name" value="enterococcus faecalis protein"/>
    <property type="match status" value="1"/>
</dbReference>
<evidence type="ECO:0008006" key="3">
    <source>
        <dbReference type="Google" id="ProtNLM"/>
    </source>
</evidence>
<name>A0A1H7LJF7_RUMAL</name>